<name>A0A1S3GMU3_DIPOR</name>
<dbReference type="GeneID" id="105999611"/>
<dbReference type="PANTHER" id="PTHR12002">
    <property type="entry name" value="CLAUDIN"/>
    <property type="match status" value="1"/>
</dbReference>
<dbReference type="InterPro" id="IPR004031">
    <property type="entry name" value="PMP22/EMP/MP20/Claudin"/>
</dbReference>
<evidence type="ECO:0000256" key="9">
    <source>
        <dbReference type="ARBA" id="ARBA00023136"/>
    </source>
</evidence>
<evidence type="ECO:0000256" key="10">
    <source>
        <dbReference type="SAM" id="Phobius"/>
    </source>
</evidence>
<keyword evidence="4" id="KW-0796">Tight junction</keyword>
<dbReference type="PRINTS" id="PR01077">
    <property type="entry name" value="CLAUDIN"/>
</dbReference>
<evidence type="ECO:0000256" key="1">
    <source>
        <dbReference type="ARBA" id="ARBA00004435"/>
    </source>
</evidence>
<dbReference type="AlphaFoldDB" id="A0A1S3GMU3"/>
<keyword evidence="7" id="KW-0965">Cell junction</keyword>
<proteinExistence type="inferred from homology"/>
<dbReference type="InterPro" id="IPR017974">
    <property type="entry name" value="Claudin_CS"/>
</dbReference>
<dbReference type="FunCoup" id="A0A1S3GMU3">
    <property type="interactions" value="225"/>
</dbReference>
<dbReference type="PROSITE" id="PS01346">
    <property type="entry name" value="CLAUDIN"/>
    <property type="match status" value="1"/>
</dbReference>
<comment type="subcellular location">
    <subcellularLocation>
        <location evidence="1">Cell junction</location>
        <location evidence="1">Tight junction</location>
    </subcellularLocation>
    <subcellularLocation>
        <location evidence="2">Cell membrane</location>
        <topology evidence="2">Multi-pass membrane protein</topology>
    </subcellularLocation>
</comment>
<feature type="transmembrane region" description="Helical" evidence="10">
    <location>
        <begin position="169"/>
        <end position="194"/>
    </location>
</feature>
<keyword evidence="11" id="KW-0732">Signal</keyword>
<evidence type="ECO:0000313" key="12">
    <source>
        <dbReference type="Proteomes" id="UP000081671"/>
    </source>
</evidence>
<evidence type="ECO:0000256" key="6">
    <source>
        <dbReference type="ARBA" id="ARBA00022692"/>
    </source>
</evidence>
<dbReference type="PRINTS" id="PR01448">
    <property type="entry name" value="CLAUDIN18"/>
</dbReference>
<evidence type="ECO:0000256" key="7">
    <source>
        <dbReference type="ARBA" id="ARBA00022949"/>
    </source>
</evidence>
<dbReference type="GO" id="GO:0005886">
    <property type="term" value="C:plasma membrane"/>
    <property type="evidence" value="ECO:0007669"/>
    <property type="project" value="UniProtKB-SubCell"/>
</dbReference>
<dbReference type="GO" id="GO:0005198">
    <property type="term" value="F:structural molecule activity"/>
    <property type="evidence" value="ECO:0007669"/>
    <property type="project" value="InterPro"/>
</dbReference>
<dbReference type="Pfam" id="PF00822">
    <property type="entry name" value="PMP22_Claudin"/>
    <property type="match status" value="1"/>
</dbReference>
<keyword evidence="12" id="KW-1185">Reference proteome</keyword>
<feature type="transmembrane region" description="Helical" evidence="10">
    <location>
        <begin position="78"/>
        <end position="101"/>
    </location>
</feature>
<dbReference type="InParanoid" id="A0A1S3GMU3"/>
<keyword evidence="9 10" id="KW-0472">Membrane</keyword>
<reference evidence="13" key="1">
    <citation type="submission" date="2025-08" db="UniProtKB">
        <authorList>
            <consortium name="RefSeq"/>
        </authorList>
    </citation>
    <scope>IDENTIFICATION</scope>
    <source>
        <tissue evidence="13">Kidney</tissue>
    </source>
</reference>
<keyword evidence="5" id="KW-1003">Cell membrane</keyword>
<gene>
    <name evidence="13" type="primary">Cldn18</name>
</gene>
<sequence length="262" mass="28055">MSVTMCQGLGFVVAVLGLAGVIAATCMDQWSTQDLYNNPVTAVFNYQGLWRSCVRESSGFTECRGYFTLLGLPAMLQAVRALMIVGIVVGVIGILVSIFALKCIRISSMEDSAKAKMTLTSGILFIISGVCAIIGVSVFANMLVTNFWMSTANMYSSMNGMVQTVQTRYTFGAALFVGWVAGGLTLIGGVLMCIACRGLTPDDTNYKAVSYHTSGHNVAYRPGGFKASTGFGSNTRNKKMYDGGAARAEDEVQSQPSKYDYV</sequence>
<feature type="transmembrane region" description="Helical" evidence="10">
    <location>
        <begin position="122"/>
        <end position="149"/>
    </location>
</feature>
<dbReference type="CTD" id="51208"/>
<keyword evidence="8 10" id="KW-1133">Transmembrane helix</keyword>
<protein>
    <submittedName>
        <fullName evidence="13">Claudin-18</fullName>
    </submittedName>
</protein>
<dbReference type="GO" id="GO:0005923">
    <property type="term" value="C:bicellular tight junction"/>
    <property type="evidence" value="ECO:0007669"/>
    <property type="project" value="UniProtKB-SubCell"/>
</dbReference>
<evidence type="ECO:0000313" key="13">
    <source>
        <dbReference type="RefSeq" id="XP_012890131.1"/>
    </source>
</evidence>
<dbReference type="InterPro" id="IPR006187">
    <property type="entry name" value="Claudin"/>
</dbReference>
<dbReference type="OrthoDB" id="8795554at2759"/>
<dbReference type="STRING" id="10020.ENSDORP00000018287"/>
<evidence type="ECO:0000256" key="5">
    <source>
        <dbReference type="ARBA" id="ARBA00022475"/>
    </source>
</evidence>
<dbReference type="RefSeq" id="XP_012890131.1">
    <property type="nucleotide sequence ID" value="XM_013034677.1"/>
</dbReference>
<dbReference type="KEGG" id="dord:105999611"/>
<feature type="chain" id="PRO_5010237304" evidence="11">
    <location>
        <begin position="24"/>
        <end position="262"/>
    </location>
</feature>
<accession>A0A1S3GMU3</accession>
<keyword evidence="6 10" id="KW-0812">Transmembrane</keyword>
<evidence type="ECO:0000256" key="8">
    <source>
        <dbReference type="ARBA" id="ARBA00022989"/>
    </source>
</evidence>
<evidence type="ECO:0000256" key="11">
    <source>
        <dbReference type="SAM" id="SignalP"/>
    </source>
</evidence>
<feature type="signal peptide" evidence="11">
    <location>
        <begin position="1"/>
        <end position="23"/>
    </location>
</feature>
<evidence type="ECO:0000256" key="4">
    <source>
        <dbReference type="ARBA" id="ARBA00022427"/>
    </source>
</evidence>
<dbReference type="InterPro" id="IPR003928">
    <property type="entry name" value="Claudin18"/>
</dbReference>
<organism evidence="12 13">
    <name type="scientific">Dipodomys ordii</name>
    <name type="common">Ord's kangaroo rat</name>
    <dbReference type="NCBI Taxonomy" id="10020"/>
    <lineage>
        <taxon>Eukaryota</taxon>
        <taxon>Metazoa</taxon>
        <taxon>Chordata</taxon>
        <taxon>Craniata</taxon>
        <taxon>Vertebrata</taxon>
        <taxon>Euteleostomi</taxon>
        <taxon>Mammalia</taxon>
        <taxon>Eutheria</taxon>
        <taxon>Euarchontoglires</taxon>
        <taxon>Glires</taxon>
        <taxon>Rodentia</taxon>
        <taxon>Castorimorpha</taxon>
        <taxon>Heteromyidae</taxon>
        <taxon>Dipodomyinae</taxon>
        <taxon>Dipodomys</taxon>
    </lineage>
</organism>
<dbReference type="Proteomes" id="UP000081671">
    <property type="component" value="Unplaced"/>
</dbReference>
<evidence type="ECO:0000256" key="3">
    <source>
        <dbReference type="ARBA" id="ARBA00008295"/>
    </source>
</evidence>
<comment type="similarity">
    <text evidence="3">Belongs to the claudin family.</text>
</comment>
<evidence type="ECO:0000256" key="2">
    <source>
        <dbReference type="ARBA" id="ARBA00004651"/>
    </source>
</evidence>
<dbReference type="Gene3D" id="1.20.140.150">
    <property type="match status" value="1"/>
</dbReference>